<dbReference type="InterPro" id="IPR025193">
    <property type="entry name" value="DUF4114"/>
</dbReference>
<dbReference type="Gene3D" id="2.130.10.10">
    <property type="entry name" value="YVTN repeat-like/Quinoprotein amine dehydrogenase"/>
    <property type="match status" value="1"/>
</dbReference>
<dbReference type="NCBIfam" id="NF038117">
    <property type="entry name" value="choice_anch_I"/>
    <property type="match status" value="1"/>
</dbReference>
<dbReference type="Pfam" id="PF13448">
    <property type="entry name" value="DUF4114"/>
    <property type="match status" value="1"/>
</dbReference>
<dbReference type="Gene3D" id="3.60.21.10">
    <property type="match status" value="1"/>
</dbReference>
<organism evidence="4 5">
    <name type="scientific">Pseudanabaena cinerea FACHB-1277</name>
    <dbReference type="NCBI Taxonomy" id="2949581"/>
    <lineage>
        <taxon>Bacteria</taxon>
        <taxon>Bacillati</taxon>
        <taxon>Cyanobacteriota</taxon>
        <taxon>Cyanophyceae</taxon>
        <taxon>Pseudanabaenales</taxon>
        <taxon>Pseudanabaenaceae</taxon>
        <taxon>Pseudanabaena</taxon>
        <taxon>Pseudanabaena cinerea</taxon>
    </lineage>
</organism>
<dbReference type="InterPro" id="IPR011048">
    <property type="entry name" value="Haem_d1_sf"/>
</dbReference>
<dbReference type="InterPro" id="IPR008334">
    <property type="entry name" value="5'-Nucleotdase_C"/>
</dbReference>
<dbReference type="InterPro" id="IPR015943">
    <property type="entry name" value="WD40/YVTN_repeat-like_dom_sf"/>
</dbReference>
<dbReference type="Pfam" id="PF02872">
    <property type="entry name" value="5_nucleotid_C"/>
    <property type="match status" value="1"/>
</dbReference>
<dbReference type="PRINTS" id="PR01607">
    <property type="entry name" value="APYRASEFAMLY"/>
</dbReference>
<accession>A0A926Z847</accession>
<name>A0A926Z847_9CYAN</name>
<evidence type="ECO:0000259" key="3">
    <source>
        <dbReference type="Pfam" id="PF22494"/>
    </source>
</evidence>
<keyword evidence="5" id="KW-1185">Reference proteome</keyword>
<dbReference type="RefSeq" id="WP_190351043.1">
    <property type="nucleotide sequence ID" value="NZ_JACJPY010000031.1"/>
</dbReference>
<feature type="domain" description="5'-Nucleotidase C-terminal" evidence="1">
    <location>
        <begin position="896"/>
        <end position="1102"/>
    </location>
</feature>
<comment type="caution">
    <text evidence="4">The sequence shown here is derived from an EMBL/GenBank/DDBJ whole genome shotgun (WGS) entry which is preliminary data.</text>
</comment>
<dbReference type="InterPro" id="IPR036907">
    <property type="entry name" value="5'-Nucleotdase_C_sf"/>
</dbReference>
<dbReference type="InterPro" id="IPR029052">
    <property type="entry name" value="Metallo-depent_PP-like"/>
</dbReference>
<dbReference type="GO" id="GO:0016787">
    <property type="term" value="F:hydrolase activity"/>
    <property type="evidence" value="ECO:0007669"/>
    <property type="project" value="InterPro"/>
</dbReference>
<dbReference type="InterPro" id="IPR052956">
    <property type="entry name" value="Mesenchyme-surface_protein"/>
</dbReference>
<sequence>MAITLNKVGSATSATASEIPAFDPASKRLYVVAASTVDIYTVGNTGTLTSVGQLTPGFTPVSGTAAPNSVAVKNGIVAVAYEVKDTATGTHQRGRVSFFNAADGTFINSVEVGFLPDMLTFTPDGKKVLVANEGEPNENYSVDPEGSVSIIDLTNGAATATVQNANFNAFDAQLATLRSQGLRVIGNTSTLSQDVEPEYIAIASDGLTATITLQEANAIAFLDIATATITSIKPLGLKDHSLAGNGIDSSDQDGGRINIKNVPVFGMYQPDAIASFTANGQTYYITANEGDSRVRPTANNAFGNEGSIYTEESRVSAATYVLDPAKFPNATDLKRPENIGRLTVSNKTGDTDGDGDFDQIHAFGARSFTIWDSSGTLVYDSGDQLEKLTAQFNPTGFNSDGVPNAGFDTRSDNKGPEPEGVTVGTIDGRTYAFIGLERVGDVIVYDITNPVSPTFVQYVNPAEDRGVEGLTFVSAADSPTGKSLVITANETSNTVSVFEAAAAPATTGNFTLQVLHGSDFEGGIPAITDAIGFSAVVNKLKDDARYKTNTLILSSGDNYIPGPFLNASSDRNLDGVGGLPVTPTANNAQPVIGRGDIGILNAIGIQASALGNHEFDLGVRQVRDILRTGSGNPGTNFPYLSTNLDFAPEIAAGNLGSTDLAANQNTDFASTIKGKIAKSTVINVAGIDGLVGTPDDQRIGIVGATTPTLANISSSGSTIVKPSNPIDYDALAAEIQASVDILKAQGINKIILLSHMQQLNIERDELAKRLKDVDIIIAGGSHTLLSDANDILRNGDSSKGDYPIVKTGADGKPVLVVNTDANYKYVGRLVTEFDNDGVIQVNKLDSAINGAYATDDAGVDRVYGSDVDTRAVANQNVVAIADGIKAVISDKDNLIVGKATVFLNGTRDDVRTQETNFGNLTADANLWLAKQIDPTVVISLKNGGGIRDNIGVIPAGAGATGKDDIVKLPTQPNPLAPNKKEGDISRLDIENSRRFNNDLSLVTVTAQQLRWIIEHAVAATATGATPGQFPQIAGLNFSFDPTKTSIQFNSTTGEVTRQGERVRNLAVVNEDGSLLDTIVKDGVLVGDINRTFRMVTLNFLAGTSTTAALGGDSYPFPTFVKQNPTLANRVDLRGESVDVNGNGKVDTALTLAAGKFTFAAPGTEQDAFAEYLGDRFSTTAFRGVDVGADKDTRIQNLSQRQDSIFSNILSTAPGVVGISAISSILNLSFNVTTINVNTTVNELVVYTIDNDDDGDDDDDDDDDDNGSIQDLKKILESGRGRVISSIVSNRPNGFGGESKILDFKGKSKLAFAIIKNGTADDIISGRSKEVVFSTKTTSVISSITSTSFSLNFEGFAIGVATTTATKAIGTGLQDRTEGEVLDFRSLSGNVKVGFSVNREAAFNNFVGFYKVENEKGDIKLANGSILKAGDAGYARAAVQSRISGIDLAVSNQGSASFDDKTLTGGSIFAPFIISNGTADQFLNGQVTSAYFAYLGANSSKVDHIRLLGDNTFGFEDLPGGGDLDYNDIIVKVKVG</sequence>
<dbReference type="SUPFAM" id="SSF55816">
    <property type="entry name" value="5'-nucleotidase (syn. UDP-sugar hydrolase), C-terminal domain"/>
    <property type="match status" value="1"/>
</dbReference>
<dbReference type="PANTHER" id="PTHR46928:SF1">
    <property type="entry name" value="MESENCHYME-SPECIFIC CELL SURFACE GLYCOPROTEIN"/>
    <property type="match status" value="1"/>
</dbReference>
<evidence type="ECO:0000313" key="5">
    <source>
        <dbReference type="Proteomes" id="UP000631421"/>
    </source>
</evidence>
<dbReference type="PANTHER" id="PTHR46928">
    <property type="entry name" value="MESENCHYME-SPECIFIC CELL SURFACE GLYCOPROTEIN"/>
    <property type="match status" value="1"/>
</dbReference>
<evidence type="ECO:0000259" key="2">
    <source>
        <dbReference type="Pfam" id="PF13448"/>
    </source>
</evidence>
<proteinExistence type="predicted"/>
<dbReference type="SUPFAM" id="SSF51004">
    <property type="entry name" value="C-terminal (heme d1) domain of cytochrome cd1-nitrite reductase"/>
    <property type="match status" value="1"/>
</dbReference>
<evidence type="ECO:0000313" key="4">
    <source>
        <dbReference type="EMBL" id="MBD2150679.1"/>
    </source>
</evidence>
<reference evidence="4" key="1">
    <citation type="journal article" date="2015" name="ISME J.">
        <title>Draft Genome Sequence of Streptomyces incarnatus NRRL8089, which Produces the Nucleoside Antibiotic Sinefungin.</title>
        <authorList>
            <person name="Oshima K."/>
            <person name="Hattori M."/>
            <person name="Shimizu H."/>
            <person name="Fukuda K."/>
            <person name="Nemoto M."/>
            <person name="Inagaki K."/>
            <person name="Tamura T."/>
        </authorList>
    </citation>
    <scope>NUCLEOTIDE SEQUENCE</scope>
    <source>
        <strain evidence="4">FACHB-1277</strain>
    </source>
</reference>
<dbReference type="SUPFAM" id="SSF56300">
    <property type="entry name" value="Metallo-dependent phosphatases"/>
    <property type="match status" value="1"/>
</dbReference>
<dbReference type="EMBL" id="JACJPY010000031">
    <property type="protein sequence ID" value="MBD2150679.1"/>
    <property type="molecule type" value="Genomic_DNA"/>
</dbReference>
<protein>
    <submittedName>
        <fullName evidence="4">Choice-of-anchor I family protein</fullName>
    </submittedName>
</protein>
<feature type="domain" description="DUF4114" evidence="2">
    <location>
        <begin position="1463"/>
        <end position="1534"/>
    </location>
</feature>
<dbReference type="GO" id="GO:0009166">
    <property type="term" value="P:nucleotide catabolic process"/>
    <property type="evidence" value="ECO:0007669"/>
    <property type="project" value="InterPro"/>
</dbReference>
<dbReference type="InterPro" id="IPR006179">
    <property type="entry name" value="5_nucleotidase/apyrase"/>
</dbReference>
<feature type="domain" description="Choice-of-anchor I" evidence="3">
    <location>
        <begin position="14"/>
        <end position="499"/>
    </location>
</feature>
<dbReference type="Pfam" id="PF22494">
    <property type="entry name" value="choice_anch_I"/>
    <property type="match status" value="1"/>
</dbReference>
<reference evidence="4" key="2">
    <citation type="submission" date="2020-08" db="EMBL/GenBank/DDBJ databases">
        <authorList>
            <person name="Chen M."/>
            <person name="Teng W."/>
            <person name="Zhao L."/>
            <person name="Hu C."/>
            <person name="Zhou Y."/>
            <person name="Han B."/>
            <person name="Song L."/>
            <person name="Shu W."/>
        </authorList>
    </citation>
    <scope>NUCLEOTIDE SEQUENCE</scope>
    <source>
        <strain evidence="4">FACHB-1277</strain>
    </source>
</reference>
<dbReference type="Proteomes" id="UP000631421">
    <property type="component" value="Unassembled WGS sequence"/>
</dbReference>
<dbReference type="Gene3D" id="3.90.780.10">
    <property type="entry name" value="5'-Nucleotidase, C-terminal domain"/>
    <property type="match status" value="1"/>
</dbReference>
<dbReference type="InterPro" id="IPR055188">
    <property type="entry name" value="Choice_anch_I"/>
</dbReference>
<gene>
    <name evidence="4" type="ORF">H6F44_11190</name>
</gene>
<evidence type="ECO:0000259" key="1">
    <source>
        <dbReference type="Pfam" id="PF02872"/>
    </source>
</evidence>